<sequence length="184" mass="20579">MKSYLRSRINCFVTKLFKKIIKSVFNTSGSASENSGYHKVLKEINQSAYPSSVRFFLWILPITFPMFSSSLTVRLMFKVPFTNSGALSLISSIRINLPNRNLPPKILLKAHLHKNEKFLDLKHRDQWAECATGRDIPICGAAIPTQLYLRNILIIWSMNSANSGSLMVSFGTSLALALNIGSPS</sequence>
<evidence type="ECO:0000313" key="3">
    <source>
        <dbReference type="Proteomes" id="UP000091820"/>
    </source>
</evidence>
<keyword evidence="1" id="KW-0812">Transmembrane</keyword>
<accession>A0A1A9WDW7</accession>
<dbReference type="AlphaFoldDB" id="A0A1A9WDW7"/>
<keyword evidence="1" id="KW-1133">Transmembrane helix</keyword>
<evidence type="ECO:0000313" key="2">
    <source>
        <dbReference type="EnsemblMetazoa" id="GBRI015977-PA"/>
    </source>
</evidence>
<keyword evidence="1" id="KW-0472">Membrane</keyword>
<evidence type="ECO:0000256" key="1">
    <source>
        <dbReference type="SAM" id="Phobius"/>
    </source>
</evidence>
<feature type="transmembrane region" description="Helical" evidence="1">
    <location>
        <begin position="55"/>
        <end position="77"/>
    </location>
</feature>
<proteinExistence type="predicted"/>
<reference evidence="3" key="1">
    <citation type="submission" date="2014-03" db="EMBL/GenBank/DDBJ databases">
        <authorList>
            <person name="Aksoy S."/>
            <person name="Warren W."/>
            <person name="Wilson R.K."/>
        </authorList>
    </citation>
    <scope>NUCLEOTIDE SEQUENCE [LARGE SCALE GENOMIC DNA]</scope>
    <source>
        <strain evidence="3">IAEA</strain>
    </source>
</reference>
<dbReference type="EnsemblMetazoa" id="GBRI015977-RA">
    <property type="protein sequence ID" value="GBRI015977-PA"/>
    <property type="gene ID" value="GBRI015977"/>
</dbReference>
<organism evidence="2 3">
    <name type="scientific">Glossina brevipalpis</name>
    <dbReference type="NCBI Taxonomy" id="37001"/>
    <lineage>
        <taxon>Eukaryota</taxon>
        <taxon>Metazoa</taxon>
        <taxon>Ecdysozoa</taxon>
        <taxon>Arthropoda</taxon>
        <taxon>Hexapoda</taxon>
        <taxon>Insecta</taxon>
        <taxon>Pterygota</taxon>
        <taxon>Neoptera</taxon>
        <taxon>Endopterygota</taxon>
        <taxon>Diptera</taxon>
        <taxon>Brachycera</taxon>
        <taxon>Muscomorpha</taxon>
        <taxon>Hippoboscoidea</taxon>
        <taxon>Glossinidae</taxon>
        <taxon>Glossina</taxon>
    </lineage>
</organism>
<name>A0A1A9WDW7_9MUSC</name>
<reference evidence="2" key="2">
    <citation type="submission" date="2020-05" db="UniProtKB">
        <authorList>
            <consortium name="EnsemblMetazoa"/>
        </authorList>
    </citation>
    <scope>IDENTIFICATION</scope>
    <source>
        <strain evidence="2">IAEA</strain>
    </source>
</reference>
<protein>
    <submittedName>
        <fullName evidence="2">Uncharacterized protein</fullName>
    </submittedName>
</protein>
<dbReference type="Proteomes" id="UP000091820">
    <property type="component" value="Unassembled WGS sequence"/>
</dbReference>
<keyword evidence="3" id="KW-1185">Reference proteome</keyword>
<dbReference type="VEuPathDB" id="VectorBase:GBRI015977"/>